<organism evidence="3 4">
    <name type="scientific">Falsiroseomonas bella</name>
    <dbReference type="NCBI Taxonomy" id="2184016"/>
    <lineage>
        <taxon>Bacteria</taxon>
        <taxon>Pseudomonadati</taxon>
        <taxon>Pseudomonadota</taxon>
        <taxon>Alphaproteobacteria</taxon>
        <taxon>Acetobacterales</taxon>
        <taxon>Roseomonadaceae</taxon>
        <taxon>Falsiroseomonas</taxon>
    </lineage>
</organism>
<feature type="compositionally biased region" description="Low complexity" evidence="1">
    <location>
        <begin position="24"/>
        <end position="37"/>
    </location>
</feature>
<dbReference type="Pfam" id="PF13699">
    <property type="entry name" value="eCIS_core"/>
    <property type="match status" value="1"/>
</dbReference>
<dbReference type="OrthoDB" id="7387101at2"/>
<dbReference type="Proteomes" id="UP000245765">
    <property type="component" value="Unassembled WGS sequence"/>
</dbReference>
<dbReference type="RefSeq" id="WP_109870702.1">
    <property type="nucleotide sequence ID" value="NZ_QGNA01000002.1"/>
</dbReference>
<evidence type="ECO:0000259" key="2">
    <source>
        <dbReference type="Pfam" id="PF13699"/>
    </source>
</evidence>
<keyword evidence="4" id="KW-1185">Reference proteome</keyword>
<dbReference type="InterPro" id="IPR025295">
    <property type="entry name" value="eCIS_core_dom"/>
</dbReference>
<evidence type="ECO:0000313" key="3">
    <source>
        <dbReference type="EMBL" id="PWS37594.1"/>
    </source>
</evidence>
<sequence>MRHAPPVPVLRHAGRERAADHAAQRGPEAGARAAPTRAPAALGLGQGMHLPARDRRYFEQRLGADLSGVRLHADSGAATRLGARAFAAGRDIGFAPGAWQPHSAETRRLLGHELAHVVQQGAHGPAVQLEEEKKPEEAANSLETGMKIAKDAAKDDPRIKKELLEPAKALALRQWDQLGTGGQVGVIGFGAATYGLGLGAGLSDPEGRKALSDFNLVAPIGLIPYATLTDFRYVLPSTPNGPTLLKASFSGDDMLGLAHEKITWFPQMTLSLDFTWSLDAQGNVTLASGLANWGVVPGVNLQIGAGADLGWKPLPAGVGPDPFAPGPLEGAQTKLPGVGAFVTIDLLKAPILPAPIRRALGAQPESK</sequence>
<feature type="region of interest" description="Disordered" evidence="1">
    <location>
        <begin position="1"/>
        <end position="37"/>
    </location>
</feature>
<feature type="compositionally biased region" description="Basic and acidic residues" evidence="1">
    <location>
        <begin position="13"/>
        <end position="23"/>
    </location>
</feature>
<accession>A0A317FER4</accession>
<comment type="caution">
    <text evidence="3">The sequence shown here is derived from an EMBL/GenBank/DDBJ whole genome shotgun (WGS) entry which is preliminary data.</text>
</comment>
<name>A0A317FER4_9PROT</name>
<reference evidence="4" key="1">
    <citation type="submission" date="2018-05" db="EMBL/GenBank/DDBJ databases">
        <authorList>
            <person name="Du Z."/>
            <person name="Wang X."/>
        </authorList>
    </citation>
    <scope>NUCLEOTIDE SEQUENCE [LARGE SCALE GENOMIC DNA]</scope>
    <source>
        <strain evidence="4">CQN31</strain>
    </source>
</reference>
<protein>
    <recommendedName>
        <fullName evidence="2">eCIS core domain-containing protein</fullName>
    </recommendedName>
</protein>
<evidence type="ECO:0000313" key="4">
    <source>
        <dbReference type="Proteomes" id="UP000245765"/>
    </source>
</evidence>
<dbReference type="AlphaFoldDB" id="A0A317FER4"/>
<gene>
    <name evidence="3" type="ORF">DFH01_12290</name>
</gene>
<feature type="domain" description="eCIS core" evidence="2">
    <location>
        <begin position="50"/>
        <end position="122"/>
    </location>
</feature>
<proteinExistence type="predicted"/>
<dbReference type="EMBL" id="QGNA01000002">
    <property type="protein sequence ID" value="PWS37594.1"/>
    <property type="molecule type" value="Genomic_DNA"/>
</dbReference>
<evidence type="ECO:0000256" key="1">
    <source>
        <dbReference type="SAM" id="MobiDB-lite"/>
    </source>
</evidence>